<keyword evidence="5" id="KW-0010">Activator</keyword>
<comment type="caution">
    <text evidence="11">The sequence shown here is derived from an EMBL/GenBank/DDBJ whole genome shotgun (WGS) entry which is preliminary data.</text>
</comment>
<dbReference type="PRINTS" id="PR00367">
    <property type="entry name" value="ETHRSPELEMNT"/>
</dbReference>
<evidence type="ECO:0000256" key="4">
    <source>
        <dbReference type="ARBA" id="ARBA00023125"/>
    </source>
</evidence>
<evidence type="ECO:0000256" key="7">
    <source>
        <dbReference type="ARBA" id="ARBA00023242"/>
    </source>
</evidence>
<keyword evidence="4" id="KW-0238">DNA-binding</keyword>
<evidence type="ECO:0000259" key="10">
    <source>
        <dbReference type="PROSITE" id="PS51032"/>
    </source>
</evidence>
<dbReference type="InterPro" id="IPR045277">
    <property type="entry name" value="DRE1A-I"/>
</dbReference>
<reference evidence="11" key="1">
    <citation type="journal article" date="2022" name="Cell">
        <title>Repeat-based holocentromeres influence genome architecture and karyotype evolution.</title>
        <authorList>
            <person name="Hofstatter P.G."/>
            <person name="Thangavel G."/>
            <person name="Lux T."/>
            <person name="Neumann P."/>
            <person name="Vondrak T."/>
            <person name="Novak P."/>
            <person name="Zhang M."/>
            <person name="Costa L."/>
            <person name="Castellani M."/>
            <person name="Scott A."/>
            <person name="Toegelov H."/>
            <person name="Fuchs J."/>
            <person name="Mata-Sucre Y."/>
            <person name="Dias Y."/>
            <person name="Vanzela A.L.L."/>
            <person name="Huettel B."/>
            <person name="Almeida C.C.S."/>
            <person name="Simkova H."/>
            <person name="Souza G."/>
            <person name="Pedrosa-Harand A."/>
            <person name="Macas J."/>
            <person name="Mayer K.F.X."/>
            <person name="Houben A."/>
            <person name="Marques A."/>
        </authorList>
    </citation>
    <scope>NUCLEOTIDE SEQUENCE</scope>
    <source>
        <strain evidence="11">RhyBre1mFocal</strain>
    </source>
</reference>
<dbReference type="Proteomes" id="UP001151287">
    <property type="component" value="Unassembled WGS sequence"/>
</dbReference>
<dbReference type="AlphaFoldDB" id="A0A9Q0HP29"/>
<dbReference type="PANTHER" id="PTHR31839">
    <property type="entry name" value="DEHYDRATION-RESPONSIVE ELEMENT-BINDING PROTEIN 1D"/>
    <property type="match status" value="1"/>
</dbReference>
<comment type="similarity">
    <text evidence="8">Belongs to the AP2/ERF transcription factor family. ERF subfamily.</text>
</comment>
<sequence>MESSSESGSPTTSSEYATVWSSPPKKPAGRTKFHETRHPIYRGVRRRGSSDRWVCEVREPNKRSRIWLGTFPNAEMAARAHDVAAIALRGRAACLNFADSAWLINMPTSFSSVKELKRKAIVVAETLNGRANGETLSYTSSTSASQVSDETEVVSGASSFDEETPVFDGFDWTKIDLDGNGEMNSALYYASLAEALLMEPPVGSYGSWEEDGDSVGVSLWSYSF</sequence>
<keyword evidence="7" id="KW-0539">Nucleus</keyword>
<dbReference type="EMBL" id="JAMQYH010000003">
    <property type="protein sequence ID" value="KAJ1693194.1"/>
    <property type="molecule type" value="Genomic_DNA"/>
</dbReference>
<evidence type="ECO:0000313" key="11">
    <source>
        <dbReference type="EMBL" id="KAJ1693194.1"/>
    </source>
</evidence>
<dbReference type="InterPro" id="IPR036955">
    <property type="entry name" value="AP2/ERF_dom_sf"/>
</dbReference>
<keyword evidence="3" id="KW-0346">Stress response</keyword>
<dbReference type="PANTHER" id="PTHR31839:SF57">
    <property type="entry name" value="DEHYDRATION-RESPONSIVE ELEMENT-BINDING PROTEIN 1B"/>
    <property type="match status" value="1"/>
</dbReference>
<feature type="compositionally biased region" description="Low complexity" evidence="9">
    <location>
        <begin position="1"/>
        <end position="15"/>
    </location>
</feature>
<proteinExistence type="inferred from homology"/>
<feature type="region of interest" description="Disordered" evidence="9">
    <location>
        <begin position="1"/>
        <end position="33"/>
    </location>
</feature>
<dbReference type="InterPro" id="IPR016177">
    <property type="entry name" value="DNA-bd_dom_sf"/>
</dbReference>
<feature type="domain" description="AP2/ERF" evidence="10">
    <location>
        <begin position="40"/>
        <end position="98"/>
    </location>
</feature>
<organism evidence="11 12">
    <name type="scientific">Rhynchospora breviuscula</name>
    <dbReference type="NCBI Taxonomy" id="2022672"/>
    <lineage>
        <taxon>Eukaryota</taxon>
        <taxon>Viridiplantae</taxon>
        <taxon>Streptophyta</taxon>
        <taxon>Embryophyta</taxon>
        <taxon>Tracheophyta</taxon>
        <taxon>Spermatophyta</taxon>
        <taxon>Magnoliopsida</taxon>
        <taxon>Liliopsida</taxon>
        <taxon>Poales</taxon>
        <taxon>Cyperaceae</taxon>
        <taxon>Cyperoideae</taxon>
        <taxon>Rhynchosporeae</taxon>
        <taxon>Rhynchospora</taxon>
    </lineage>
</organism>
<evidence type="ECO:0000256" key="1">
    <source>
        <dbReference type="ARBA" id="ARBA00004123"/>
    </source>
</evidence>
<comment type="subcellular location">
    <subcellularLocation>
        <location evidence="1">Nucleus</location>
    </subcellularLocation>
</comment>
<keyword evidence="6" id="KW-0804">Transcription</keyword>
<dbReference type="GO" id="GO:0003677">
    <property type="term" value="F:DNA binding"/>
    <property type="evidence" value="ECO:0007669"/>
    <property type="project" value="UniProtKB-KW"/>
</dbReference>
<dbReference type="SMART" id="SM00380">
    <property type="entry name" value="AP2"/>
    <property type="match status" value="1"/>
</dbReference>
<evidence type="ECO:0000256" key="6">
    <source>
        <dbReference type="ARBA" id="ARBA00023163"/>
    </source>
</evidence>
<dbReference type="SUPFAM" id="SSF54171">
    <property type="entry name" value="DNA-binding domain"/>
    <property type="match status" value="1"/>
</dbReference>
<accession>A0A9Q0HP29</accession>
<evidence type="ECO:0000313" key="12">
    <source>
        <dbReference type="Proteomes" id="UP001151287"/>
    </source>
</evidence>
<evidence type="ECO:0000256" key="9">
    <source>
        <dbReference type="SAM" id="MobiDB-lite"/>
    </source>
</evidence>
<name>A0A9Q0HP29_9POAL</name>
<evidence type="ECO:0000256" key="5">
    <source>
        <dbReference type="ARBA" id="ARBA00023159"/>
    </source>
</evidence>
<dbReference type="InterPro" id="IPR001471">
    <property type="entry name" value="AP2/ERF_dom"/>
</dbReference>
<dbReference type="GO" id="GO:0003700">
    <property type="term" value="F:DNA-binding transcription factor activity"/>
    <property type="evidence" value="ECO:0007669"/>
    <property type="project" value="InterPro"/>
</dbReference>
<evidence type="ECO:0000256" key="2">
    <source>
        <dbReference type="ARBA" id="ARBA00023015"/>
    </source>
</evidence>
<dbReference type="Pfam" id="PF00847">
    <property type="entry name" value="AP2"/>
    <property type="match status" value="1"/>
</dbReference>
<dbReference type="Gene3D" id="3.30.730.10">
    <property type="entry name" value="AP2/ERF domain"/>
    <property type="match status" value="1"/>
</dbReference>
<evidence type="ECO:0000256" key="3">
    <source>
        <dbReference type="ARBA" id="ARBA00023016"/>
    </source>
</evidence>
<dbReference type="OrthoDB" id="778167at2759"/>
<keyword evidence="12" id="KW-1185">Reference proteome</keyword>
<dbReference type="GO" id="GO:0005634">
    <property type="term" value="C:nucleus"/>
    <property type="evidence" value="ECO:0007669"/>
    <property type="project" value="UniProtKB-SubCell"/>
</dbReference>
<dbReference type="PROSITE" id="PS51032">
    <property type="entry name" value="AP2_ERF"/>
    <property type="match status" value="1"/>
</dbReference>
<protein>
    <recommendedName>
        <fullName evidence="10">AP2/ERF domain-containing protein</fullName>
    </recommendedName>
</protein>
<dbReference type="CDD" id="cd00018">
    <property type="entry name" value="AP2"/>
    <property type="match status" value="1"/>
</dbReference>
<keyword evidence="2" id="KW-0805">Transcription regulation</keyword>
<gene>
    <name evidence="11" type="ORF">LUZ63_009892</name>
</gene>
<evidence type="ECO:0000256" key="8">
    <source>
        <dbReference type="ARBA" id="ARBA00024343"/>
    </source>
</evidence>